<dbReference type="STRING" id="77166.N6U6N7"/>
<dbReference type="OMA" id="FTVITIC"/>
<dbReference type="Gene3D" id="1.20.1070.10">
    <property type="entry name" value="Rhodopsin 7-helix transmembrane proteins"/>
    <property type="match status" value="1"/>
</dbReference>
<dbReference type="GO" id="GO:0008528">
    <property type="term" value="F:G protein-coupled peptide receptor activity"/>
    <property type="evidence" value="ECO:0007669"/>
    <property type="project" value="TreeGrafter"/>
</dbReference>
<accession>N6U6N7</accession>
<dbReference type="OrthoDB" id="6134459at2759"/>
<feature type="transmembrane region" description="Helical" evidence="1">
    <location>
        <begin position="36"/>
        <end position="62"/>
    </location>
</feature>
<dbReference type="AlphaFoldDB" id="N6U6N7"/>
<evidence type="ECO:0000313" key="4">
    <source>
        <dbReference type="Proteomes" id="UP000030742"/>
    </source>
</evidence>
<evidence type="ECO:0008006" key="5">
    <source>
        <dbReference type="Google" id="ProtNLM"/>
    </source>
</evidence>
<dbReference type="GO" id="GO:0005886">
    <property type="term" value="C:plasma membrane"/>
    <property type="evidence" value="ECO:0007669"/>
    <property type="project" value="TreeGrafter"/>
</dbReference>
<dbReference type="InterPro" id="IPR051384">
    <property type="entry name" value="Mth_GPCR"/>
</dbReference>
<name>N6U6N7_DENPD</name>
<reference evidence="2 4" key="1">
    <citation type="journal article" date="2013" name="Genome Biol.">
        <title>Draft genome of the mountain pine beetle, Dendroctonus ponderosae Hopkins, a major forest pest.</title>
        <authorList>
            <person name="Keeling C.I."/>
            <person name="Yuen M.M."/>
            <person name="Liao N.Y."/>
            <person name="Docking T.R."/>
            <person name="Chan S.K."/>
            <person name="Taylor G.A."/>
            <person name="Palmquist D.L."/>
            <person name="Jackman S.D."/>
            <person name="Nguyen A."/>
            <person name="Li M."/>
            <person name="Henderson H."/>
            <person name="Janes J.K."/>
            <person name="Zhao Y."/>
            <person name="Pandoh P."/>
            <person name="Moore R."/>
            <person name="Sperling F.A."/>
            <person name="Huber D.P."/>
            <person name="Birol I."/>
            <person name="Jones S.J."/>
            <person name="Bohlmann J."/>
        </authorList>
    </citation>
    <scope>NUCLEOTIDE SEQUENCE</scope>
</reference>
<dbReference type="PANTHER" id="PTHR47154">
    <property type="entry name" value="G-PROTEIN COUPLED RECEPTOR MTH-RELATED"/>
    <property type="match status" value="1"/>
</dbReference>
<gene>
    <name evidence="3" type="ORF">D910_08879</name>
    <name evidence="2" type="ORF">YQE_06131</name>
</gene>
<evidence type="ECO:0000256" key="1">
    <source>
        <dbReference type="SAM" id="Phobius"/>
    </source>
</evidence>
<organism evidence="2">
    <name type="scientific">Dendroctonus ponderosae</name>
    <name type="common">Mountain pine beetle</name>
    <dbReference type="NCBI Taxonomy" id="77166"/>
    <lineage>
        <taxon>Eukaryota</taxon>
        <taxon>Metazoa</taxon>
        <taxon>Ecdysozoa</taxon>
        <taxon>Arthropoda</taxon>
        <taxon>Hexapoda</taxon>
        <taxon>Insecta</taxon>
        <taxon>Pterygota</taxon>
        <taxon>Neoptera</taxon>
        <taxon>Endopterygota</taxon>
        <taxon>Coleoptera</taxon>
        <taxon>Polyphaga</taxon>
        <taxon>Cucujiformia</taxon>
        <taxon>Curculionidae</taxon>
        <taxon>Scolytinae</taxon>
        <taxon>Dendroctonus</taxon>
    </lineage>
</organism>
<dbReference type="EMBL" id="KB740948">
    <property type="protein sequence ID" value="ENN77305.1"/>
    <property type="molecule type" value="Genomic_DNA"/>
</dbReference>
<keyword evidence="1" id="KW-0812">Transmembrane</keyword>
<keyword evidence="1" id="KW-1133">Transmembrane helix</keyword>
<evidence type="ECO:0000313" key="2">
    <source>
        <dbReference type="EMBL" id="ENN77305.1"/>
    </source>
</evidence>
<dbReference type="HOGENOM" id="CLU_1403791_0_0_1"/>
<protein>
    <recommendedName>
        <fullName evidence="5">G-protein coupled receptors family 1 profile domain-containing protein</fullName>
    </recommendedName>
</protein>
<dbReference type="EMBL" id="KB632288">
    <property type="protein sequence ID" value="ERL91549.1"/>
    <property type="molecule type" value="Genomic_DNA"/>
</dbReference>
<feature type="transmembrane region" description="Helical" evidence="1">
    <location>
        <begin position="116"/>
        <end position="142"/>
    </location>
</feature>
<feature type="non-terminal residue" evidence="2">
    <location>
        <position position="1"/>
    </location>
</feature>
<dbReference type="Proteomes" id="UP000030742">
    <property type="component" value="Unassembled WGS sequence"/>
</dbReference>
<dbReference type="PANTHER" id="PTHR47154:SF2">
    <property type="entry name" value="G-PROTEIN COUPLED RECEPTOR MTH-RELATED"/>
    <property type="match status" value="1"/>
</dbReference>
<keyword evidence="1" id="KW-0472">Membrane</keyword>
<feature type="transmembrane region" description="Helical" evidence="1">
    <location>
        <begin position="89"/>
        <end position="110"/>
    </location>
</feature>
<evidence type="ECO:0000313" key="3">
    <source>
        <dbReference type="EMBL" id="ERL91549.1"/>
    </source>
</evidence>
<sequence length="194" mass="22249">MILVLAYSEILPYIIHPYMGQFKCFFENRAGNYARVFWLILPQLIIQIINTVLFIRTIVYCIKVKSEMIRMNDSSRISKVAADKEKLGLIVKLAVIMGVVWILETTSAFFPDLKDGQFTMILEIIIDNIICLQGLFIFLIFICKRKTYNHLLIKLGLGMRRLSNSTSMTQSSQLISNYPIGKKRAALNTNDGKM</sequence>
<proteinExistence type="predicted"/>